<gene>
    <name evidence="7" type="ORF">O6P43_002877</name>
</gene>
<dbReference type="GO" id="GO:0006355">
    <property type="term" value="P:regulation of DNA-templated transcription"/>
    <property type="evidence" value="ECO:0007669"/>
    <property type="project" value="InterPro"/>
</dbReference>
<evidence type="ECO:0000256" key="5">
    <source>
        <dbReference type="SAM" id="MobiDB-lite"/>
    </source>
</evidence>
<comment type="caution">
    <text evidence="7">The sequence shown here is derived from an EMBL/GenBank/DDBJ whole genome shotgun (WGS) entry which is preliminary data.</text>
</comment>
<keyword evidence="4" id="KW-0539">Nucleus</keyword>
<evidence type="ECO:0000313" key="7">
    <source>
        <dbReference type="EMBL" id="KAJ7979483.1"/>
    </source>
</evidence>
<keyword evidence="3" id="KW-0804">Transcription</keyword>
<keyword evidence="8" id="KW-1185">Reference proteome</keyword>
<proteinExistence type="predicted"/>
<accession>A0AAD7QDG0</accession>
<dbReference type="PROSITE" id="PS51005">
    <property type="entry name" value="NAC"/>
    <property type="match status" value="1"/>
</dbReference>
<evidence type="ECO:0000256" key="4">
    <source>
        <dbReference type="ARBA" id="ARBA00023242"/>
    </source>
</evidence>
<dbReference type="InterPro" id="IPR036093">
    <property type="entry name" value="NAC_dom_sf"/>
</dbReference>
<dbReference type="PANTHER" id="PTHR31719">
    <property type="entry name" value="NAC TRANSCRIPTION FACTOR 56"/>
    <property type="match status" value="1"/>
</dbReference>
<dbReference type="PANTHER" id="PTHR31719:SF179">
    <property type="entry name" value="OS08G0148400 PROTEIN"/>
    <property type="match status" value="1"/>
</dbReference>
<reference evidence="7" key="1">
    <citation type="journal article" date="2023" name="Science">
        <title>Elucidation of the pathway for biosynthesis of saponin adjuvants from the soapbark tree.</title>
        <authorList>
            <person name="Reed J."/>
            <person name="Orme A."/>
            <person name="El-Demerdash A."/>
            <person name="Owen C."/>
            <person name="Martin L.B.B."/>
            <person name="Misra R.C."/>
            <person name="Kikuchi S."/>
            <person name="Rejzek M."/>
            <person name="Martin A.C."/>
            <person name="Harkess A."/>
            <person name="Leebens-Mack J."/>
            <person name="Louveau T."/>
            <person name="Stephenson M.J."/>
            <person name="Osbourn A."/>
        </authorList>
    </citation>
    <scope>NUCLEOTIDE SEQUENCE</scope>
    <source>
        <strain evidence="7">S10</strain>
    </source>
</reference>
<keyword evidence="1" id="KW-0805">Transcription regulation</keyword>
<feature type="region of interest" description="Disordered" evidence="5">
    <location>
        <begin position="193"/>
        <end position="217"/>
    </location>
</feature>
<name>A0AAD7QDG0_QUISA</name>
<dbReference type="Pfam" id="PF02365">
    <property type="entry name" value="NAM"/>
    <property type="match status" value="1"/>
</dbReference>
<dbReference type="KEGG" id="qsa:O6P43_002877"/>
<dbReference type="Gene3D" id="2.170.150.80">
    <property type="entry name" value="NAC domain"/>
    <property type="match status" value="1"/>
</dbReference>
<evidence type="ECO:0000256" key="1">
    <source>
        <dbReference type="ARBA" id="ARBA00023015"/>
    </source>
</evidence>
<dbReference type="EMBL" id="JARAOO010000002">
    <property type="protein sequence ID" value="KAJ7979483.1"/>
    <property type="molecule type" value="Genomic_DNA"/>
</dbReference>
<dbReference type="AlphaFoldDB" id="A0AAD7QDG0"/>
<protein>
    <submittedName>
        <fullName evidence="7">NAC domain protein</fullName>
    </submittedName>
</protein>
<dbReference type="InterPro" id="IPR003441">
    <property type="entry name" value="NAC-dom"/>
</dbReference>
<dbReference type="SUPFAM" id="SSF101941">
    <property type="entry name" value="NAC domain"/>
    <property type="match status" value="1"/>
</dbReference>
<feature type="domain" description="NAC" evidence="6">
    <location>
        <begin position="51"/>
        <end position="208"/>
    </location>
</feature>
<sequence>MDDHHKRELELRFSADKNKQKKHYLSHQNIPSSSVSCNDDSYYDDAYFESFPIGYRFRPYDGELVVYYLRKKIANEKLPPNQIKDVELYKYNPETLAENYKMNGENVWYFFTPRDRKYRNGERPNRAAGDGYWKATGADKIVKDDGVNVGYRKALVFYKGKPPKGDKTNWIMHEFRLDDWVLCRIYEKSGNGKAKKRQQASSSHPLEQRTGEQCPTEADDHSAIFNRFSLSYPNFPLEQQIYNSQQYMYNYDQENIINLGLQQFNAGVGVDELLEFSDRVGNYDFESIYNDSGCNLLSENSSLTTTSLPSTFTEDKHH</sequence>
<dbReference type="GO" id="GO:0003677">
    <property type="term" value="F:DNA binding"/>
    <property type="evidence" value="ECO:0007669"/>
    <property type="project" value="UniProtKB-KW"/>
</dbReference>
<evidence type="ECO:0000313" key="8">
    <source>
        <dbReference type="Proteomes" id="UP001163823"/>
    </source>
</evidence>
<keyword evidence="2" id="KW-0238">DNA-binding</keyword>
<evidence type="ECO:0000259" key="6">
    <source>
        <dbReference type="PROSITE" id="PS51005"/>
    </source>
</evidence>
<evidence type="ECO:0000256" key="2">
    <source>
        <dbReference type="ARBA" id="ARBA00023125"/>
    </source>
</evidence>
<evidence type="ECO:0000256" key="3">
    <source>
        <dbReference type="ARBA" id="ARBA00023163"/>
    </source>
</evidence>
<dbReference type="Proteomes" id="UP001163823">
    <property type="component" value="Chromosome 2"/>
</dbReference>
<organism evidence="7 8">
    <name type="scientific">Quillaja saponaria</name>
    <name type="common">Soap bark tree</name>
    <dbReference type="NCBI Taxonomy" id="32244"/>
    <lineage>
        <taxon>Eukaryota</taxon>
        <taxon>Viridiplantae</taxon>
        <taxon>Streptophyta</taxon>
        <taxon>Embryophyta</taxon>
        <taxon>Tracheophyta</taxon>
        <taxon>Spermatophyta</taxon>
        <taxon>Magnoliopsida</taxon>
        <taxon>eudicotyledons</taxon>
        <taxon>Gunneridae</taxon>
        <taxon>Pentapetalae</taxon>
        <taxon>rosids</taxon>
        <taxon>fabids</taxon>
        <taxon>Fabales</taxon>
        <taxon>Quillajaceae</taxon>
        <taxon>Quillaja</taxon>
    </lineage>
</organism>